<evidence type="ECO:0000313" key="3">
    <source>
        <dbReference type="Proteomes" id="UP000215005"/>
    </source>
</evidence>
<feature type="transmembrane region" description="Helical" evidence="1">
    <location>
        <begin position="285"/>
        <end position="313"/>
    </location>
</feature>
<feature type="transmembrane region" description="Helical" evidence="1">
    <location>
        <begin position="382"/>
        <end position="403"/>
    </location>
</feature>
<feature type="transmembrane region" description="Helical" evidence="1">
    <location>
        <begin position="20"/>
        <end position="43"/>
    </location>
</feature>
<dbReference type="Proteomes" id="UP000215005">
    <property type="component" value="Chromosome"/>
</dbReference>
<feature type="transmembrane region" description="Helical" evidence="1">
    <location>
        <begin position="180"/>
        <end position="201"/>
    </location>
</feature>
<evidence type="ECO:0000256" key="1">
    <source>
        <dbReference type="SAM" id="Phobius"/>
    </source>
</evidence>
<feature type="transmembrane region" description="Helical" evidence="1">
    <location>
        <begin position="155"/>
        <end position="174"/>
    </location>
</feature>
<feature type="transmembrane region" description="Helical" evidence="1">
    <location>
        <begin position="423"/>
        <end position="440"/>
    </location>
</feature>
<sequence>MSTTLVLAHGVGGREDLPLPFSYALTGAAIALVVSFAALGLLWRRPKLTGVAAGRPLPRHLASALDGPVLRWALRVLGLAVTAFVAVAAVLGRDDALNPVPGFVYVLLWVGLVPASLLFGPVWRLLNPLRTIHRGLAFLLRTPPERGVWAYPDRLGYWPAAAGLLAFTWLELVWPHSSDLASLRLWFACYATAQLLGALAFGDRWFERGDAFEVYSSLIGRLSPLGRRRDGRLVVRNPFDGLDGLAPMAGLAGVVAVMLGTTAYDSVSNAPWWMSFMGSAPLPDILVGTLGLLIAVALAAALLASGAGAAGAIGGSRFSGLPTAFAHSVVPVAVGYLVAHYFSLLLFEGQRTLILASDPLGTGADLFGTAEHGVDFNVVTPATIALVQVIAVVTGHVLGVIAAHDRALRLFPARRAVASQLPLLALMVAYTVGGLTLLFAT</sequence>
<feature type="transmembrane region" description="Helical" evidence="1">
    <location>
        <begin position="103"/>
        <end position="126"/>
    </location>
</feature>
<feature type="transmembrane region" description="Helical" evidence="1">
    <location>
        <begin position="72"/>
        <end position="91"/>
    </location>
</feature>
<organism evidence="2 3">
    <name type="scientific">Nocardiopsis gilva YIM 90087</name>
    <dbReference type="NCBI Taxonomy" id="1235441"/>
    <lineage>
        <taxon>Bacteria</taxon>
        <taxon>Bacillati</taxon>
        <taxon>Actinomycetota</taxon>
        <taxon>Actinomycetes</taxon>
        <taxon>Streptosporangiales</taxon>
        <taxon>Nocardiopsidaceae</taxon>
        <taxon>Nocardiopsis</taxon>
    </lineage>
</organism>
<dbReference type="KEGG" id="ngv:CDO52_02720"/>
<dbReference type="EMBL" id="CP022753">
    <property type="protein sequence ID" value="ASU81844.1"/>
    <property type="molecule type" value="Genomic_DNA"/>
</dbReference>
<reference evidence="2 3" key="1">
    <citation type="submission" date="2017-08" db="EMBL/GenBank/DDBJ databases">
        <title>The complete genome sequence of Nocardiopsis gilva YIM 90087.</title>
        <authorList>
            <person name="Yin M."/>
            <person name="Tang S."/>
        </authorList>
    </citation>
    <scope>NUCLEOTIDE SEQUENCE [LARGE SCALE GENOMIC DNA]</scope>
    <source>
        <strain evidence="2 3">YIM 90087</strain>
    </source>
</reference>
<proteinExistence type="predicted"/>
<name>A0A223S156_9ACTN</name>
<keyword evidence="1" id="KW-0812">Transmembrane</keyword>
<keyword evidence="1" id="KW-0472">Membrane</keyword>
<feature type="transmembrane region" description="Helical" evidence="1">
    <location>
        <begin position="325"/>
        <end position="347"/>
    </location>
</feature>
<accession>A0A223S156</accession>
<dbReference type="RefSeq" id="WP_017621806.1">
    <property type="nucleotide sequence ID" value="NZ_ANBG01000445.1"/>
</dbReference>
<keyword evidence="3" id="KW-1185">Reference proteome</keyword>
<evidence type="ECO:0000313" key="2">
    <source>
        <dbReference type="EMBL" id="ASU81844.1"/>
    </source>
</evidence>
<evidence type="ECO:0008006" key="4">
    <source>
        <dbReference type="Google" id="ProtNLM"/>
    </source>
</evidence>
<gene>
    <name evidence="2" type="ORF">CDO52_02720</name>
</gene>
<keyword evidence="1" id="KW-1133">Transmembrane helix</keyword>
<dbReference type="AlphaFoldDB" id="A0A223S156"/>
<protein>
    <recommendedName>
        <fullName evidence="4">Fenitrothion hydrolase</fullName>
    </recommendedName>
</protein>
<feature type="transmembrane region" description="Helical" evidence="1">
    <location>
        <begin position="245"/>
        <end position="265"/>
    </location>
</feature>